<evidence type="ECO:0000256" key="1">
    <source>
        <dbReference type="SAM" id="Coils"/>
    </source>
</evidence>
<protein>
    <submittedName>
        <fullName evidence="3">Uncharacterized protein</fullName>
    </submittedName>
</protein>
<feature type="chain" id="PRO_5024957039" evidence="2">
    <location>
        <begin position="19"/>
        <end position="661"/>
    </location>
</feature>
<reference evidence="3 4" key="1">
    <citation type="submission" date="2019-08" db="EMBL/GenBank/DDBJ databases">
        <title>Complete genome sequence of Candidatus Uab amorphum.</title>
        <authorList>
            <person name="Shiratori T."/>
            <person name="Suzuki S."/>
            <person name="Kakizawa Y."/>
            <person name="Ishida K."/>
        </authorList>
    </citation>
    <scope>NUCLEOTIDE SEQUENCE [LARGE SCALE GENOMIC DNA]</scope>
    <source>
        <strain evidence="3 4">SRT547</strain>
    </source>
</reference>
<organism evidence="3 4">
    <name type="scientific">Uabimicrobium amorphum</name>
    <dbReference type="NCBI Taxonomy" id="2596890"/>
    <lineage>
        <taxon>Bacteria</taxon>
        <taxon>Pseudomonadati</taxon>
        <taxon>Planctomycetota</taxon>
        <taxon>Candidatus Uabimicrobiia</taxon>
        <taxon>Candidatus Uabimicrobiales</taxon>
        <taxon>Candidatus Uabimicrobiaceae</taxon>
        <taxon>Candidatus Uabimicrobium</taxon>
    </lineage>
</organism>
<dbReference type="KEGG" id="uam:UABAM_03742"/>
<keyword evidence="2" id="KW-0732">Signal</keyword>
<dbReference type="EMBL" id="AP019860">
    <property type="protein sequence ID" value="BBM85376.1"/>
    <property type="molecule type" value="Genomic_DNA"/>
</dbReference>
<sequence>MKKTLIILTMLCSVFSFANVLEKAKALKIIPSDTWVAVMASNLDDLTLRLGKEDIINKYSDVYNAMVGEVTKVTGANLFTPEGLAQKGIDITKPCGFVVFDAEKEYLGFTVTLNDKELFRNFVMEISEKQGDKLGIEKVGDAELIYPNNGSFKSGMALRDDQMIFFIADRYRYRKMALEFLKGLAATKTEDSLAGNATFQESVSSLNFGKDFGVYVNIDTILKKSPLGGNQELIEQMSGKPALAIGAELHSNSLQFKSYFHMSKSAVLGTYVQDSHVPNLLFALNESPLMYFSTALDIPSLMESLSSFAPPQQMEEANQQAQGMFGMSFTELVTLFTGEMGFAITGNVDMANFTPDSLKEINGSVNIGITNHEKVQGLLDKMIEMQMFPIPVQKEDGVYKIATPEWKPVSVAITNDHIVISSDQNVIDNMQNGVNGNVTNQLVQLSSPTSIFSLDAKVFGYFLLYSVMGKHSDYATSAKESVSATAKVADNSGVPFSEEYLAKQKELEELRAAKEKALNDLRDAHENKLEQLRNETNKLNSELEQKTTKIAMDIIGRLGHVTLVSHKTSTGVRMSGGLFITVDAKQFAMNMFDDIMAISQIEQQRSQNRRQRWQKEDQYYSEYRKNRDSTREEYNAKEYKLEDELRQIRNKDVENHLNKDK</sequence>
<evidence type="ECO:0000256" key="2">
    <source>
        <dbReference type="SAM" id="SignalP"/>
    </source>
</evidence>
<feature type="coiled-coil region" evidence="1">
    <location>
        <begin position="500"/>
        <end position="549"/>
    </location>
</feature>
<keyword evidence="4" id="KW-1185">Reference proteome</keyword>
<evidence type="ECO:0000313" key="4">
    <source>
        <dbReference type="Proteomes" id="UP000326354"/>
    </source>
</evidence>
<dbReference type="RefSeq" id="WP_151969484.1">
    <property type="nucleotide sequence ID" value="NZ_AP019860.1"/>
</dbReference>
<feature type="signal peptide" evidence="2">
    <location>
        <begin position="1"/>
        <end position="18"/>
    </location>
</feature>
<proteinExistence type="predicted"/>
<accession>A0A5S9IPS6</accession>
<gene>
    <name evidence="3" type="ORF">UABAM_03742</name>
</gene>
<dbReference type="AlphaFoldDB" id="A0A5S9IPS6"/>
<name>A0A5S9IPS6_UABAM</name>
<evidence type="ECO:0000313" key="3">
    <source>
        <dbReference type="EMBL" id="BBM85376.1"/>
    </source>
</evidence>
<keyword evidence="1" id="KW-0175">Coiled coil</keyword>
<dbReference type="Proteomes" id="UP000326354">
    <property type="component" value="Chromosome"/>
</dbReference>